<evidence type="ECO:0000313" key="1">
    <source>
        <dbReference type="EMBL" id="EDV92381.1"/>
    </source>
</evidence>
<proteinExistence type="predicted"/>
<gene>
    <name evidence="1" type="primary">Dgri\GH24083</name>
    <name evidence="1" type="ORF">Dgri_GH24083</name>
</gene>
<accession>B4JNT8</accession>
<dbReference type="EMBL" id="CH916371">
    <property type="protein sequence ID" value="EDV92381.1"/>
    <property type="molecule type" value="Genomic_DNA"/>
</dbReference>
<organism evidence="2">
    <name type="scientific">Drosophila grimshawi</name>
    <name type="common">Hawaiian fruit fly</name>
    <name type="synonym">Idiomyia grimshawi</name>
    <dbReference type="NCBI Taxonomy" id="7222"/>
    <lineage>
        <taxon>Eukaryota</taxon>
        <taxon>Metazoa</taxon>
        <taxon>Ecdysozoa</taxon>
        <taxon>Arthropoda</taxon>
        <taxon>Hexapoda</taxon>
        <taxon>Insecta</taxon>
        <taxon>Pterygota</taxon>
        <taxon>Neoptera</taxon>
        <taxon>Endopterygota</taxon>
        <taxon>Diptera</taxon>
        <taxon>Brachycera</taxon>
        <taxon>Muscomorpha</taxon>
        <taxon>Ephydroidea</taxon>
        <taxon>Drosophilidae</taxon>
        <taxon>Drosophila</taxon>
        <taxon>Hawaiian Drosophila</taxon>
    </lineage>
</organism>
<dbReference type="AlphaFoldDB" id="B4JNT8"/>
<keyword evidence="2" id="KW-1185">Reference proteome</keyword>
<dbReference type="HOGENOM" id="CLU_947532_0_0_1"/>
<dbReference type="Proteomes" id="UP000001070">
    <property type="component" value="Unassembled WGS sequence"/>
</dbReference>
<sequence length="294" mass="32932">MAFSIDEKIGLWCLDGACPAHMSSIKSLLHLANNKTTRIIGNVEIAVKKQQQRADLTLTDVFYVSDLCQSLMSTNERPQAESVTRSREQASLVGHGKYINHNQTQVDSSDEQSSSSGTFEECEMAFMAVTDEEESISWTGAIEAEFLALDRRQGSYNDNHNNNSNSSNSRSRVQSQCCKLSEKLTCAECPHCSEGKNGNGSRRSCYVPRRIDCGKLAAGSLDHWALDRVLGTGDCRLPTDDWRLATGVLGSHSICSRPHCYVSSTRSDYGRLRFEFVLELRLRLRLRWPPRIEE</sequence>
<evidence type="ECO:0000313" key="2">
    <source>
        <dbReference type="Proteomes" id="UP000001070"/>
    </source>
</evidence>
<reference evidence="1 2" key="1">
    <citation type="journal article" date="2007" name="Nature">
        <title>Evolution of genes and genomes on the Drosophila phylogeny.</title>
        <authorList>
            <consortium name="Drosophila 12 Genomes Consortium"/>
            <person name="Clark A.G."/>
            <person name="Eisen M.B."/>
            <person name="Smith D.R."/>
            <person name="Bergman C.M."/>
            <person name="Oliver B."/>
            <person name="Markow T.A."/>
            <person name="Kaufman T.C."/>
            <person name="Kellis M."/>
            <person name="Gelbart W."/>
            <person name="Iyer V.N."/>
            <person name="Pollard D.A."/>
            <person name="Sackton T.B."/>
            <person name="Larracuente A.M."/>
            <person name="Singh N.D."/>
            <person name="Abad J.P."/>
            <person name="Abt D.N."/>
            <person name="Adryan B."/>
            <person name="Aguade M."/>
            <person name="Akashi H."/>
            <person name="Anderson W.W."/>
            <person name="Aquadro C.F."/>
            <person name="Ardell D.H."/>
            <person name="Arguello R."/>
            <person name="Artieri C.G."/>
            <person name="Barbash D.A."/>
            <person name="Barker D."/>
            <person name="Barsanti P."/>
            <person name="Batterham P."/>
            <person name="Batzoglou S."/>
            <person name="Begun D."/>
            <person name="Bhutkar A."/>
            <person name="Blanco E."/>
            <person name="Bosak S.A."/>
            <person name="Bradley R.K."/>
            <person name="Brand A.D."/>
            <person name="Brent M.R."/>
            <person name="Brooks A.N."/>
            <person name="Brown R.H."/>
            <person name="Butlin R.K."/>
            <person name="Caggese C."/>
            <person name="Calvi B.R."/>
            <person name="Bernardo de Carvalho A."/>
            <person name="Caspi A."/>
            <person name="Castrezana S."/>
            <person name="Celniker S.E."/>
            <person name="Chang J.L."/>
            <person name="Chapple C."/>
            <person name="Chatterji S."/>
            <person name="Chinwalla A."/>
            <person name="Civetta A."/>
            <person name="Clifton S.W."/>
            <person name="Comeron J.M."/>
            <person name="Costello J.C."/>
            <person name="Coyne J.A."/>
            <person name="Daub J."/>
            <person name="David R.G."/>
            <person name="Delcher A.L."/>
            <person name="Delehaunty K."/>
            <person name="Do C.B."/>
            <person name="Ebling H."/>
            <person name="Edwards K."/>
            <person name="Eickbush T."/>
            <person name="Evans J.D."/>
            <person name="Filipski A."/>
            <person name="Findeiss S."/>
            <person name="Freyhult E."/>
            <person name="Fulton L."/>
            <person name="Fulton R."/>
            <person name="Garcia A.C."/>
            <person name="Gardiner A."/>
            <person name="Garfield D.A."/>
            <person name="Garvin B.E."/>
            <person name="Gibson G."/>
            <person name="Gilbert D."/>
            <person name="Gnerre S."/>
            <person name="Godfrey J."/>
            <person name="Good R."/>
            <person name="Gotea V."/>
            <person name="Gravely B."/>
            <person name="Greenberg A.J."/>
            <person name="Griffiths-Jones S."/>
            <person name="Gross S."/>
            <person name="Guigo R."/>
            <person name="Gustafson E.A."/>
            <person name="Haerty W."/>
            <person name="Hahn M.W."/>
            <person name="Halligan D.L."/>
            <person name="Halpern A.L."/>
            <person name="Halter G.M."/>
            <person name="Han M.V."/>
            <person name="Heger A."/>
            <person name="Hillier L."/>
            <person name="Hinrichs A.S."/>
            <person name="Holmes I."/>
            <person name="Hoskins R.A."/>
            <person name="Hubisz M.J."/>
            <person name="Hultmark D."/>
            <person name="Huntley M.A."/>
            <person name="Jaffe D.B."/>
            <person name="Jagadeeshan S."/>
            <person name="Jeck W.R."/>
            <person name="Johnson J."/>
            <person name="Jones C.D."/>
            <person name="Jordan W.C."/>
            <person name="Karpen G.H."/>
            <person name="Kataoka E."/>
            <person name="Keightley P.D."/>
            <person name="Kheradpour P."/>
            <person name="Kirkness E.F."/>
            <person name="Koerich L.B."/>
            <person name="Kristiansen K."/>
            <person name="Kudrna D."/>
            <person name="Kulathinal R.J."/>
            <person name="Kumar S."/>
            <person name="Kwok R."/>
            <person name="Lander E."/>
            <person name="Langley C.H."/>
            <person name="Lapoint R."/>
            <person name="Lazzaro B.P."/>
            <person name="Lee S.J."/>
            <person name="Levesque L."/>
            <person name="Li R."/>
            <person name="Lin C.F."/>
            <person name="Lin M.F."/>
            <person name="Lindblad-Toh K."/>
            <person name="Llopart A."/>
            <person name="Long M."/>
            <person name="Low L."/>
            <person name="Lozovsky E."/>
            <person name="Lu J."/>
            <person name="Luo M."/>
            <person name="Machado C.A."/>
            <person name="Makalowski W."/>
            <person name="Marzo M."/>
            <person name="Matsuda M."/>
            <person name="Matzkin L."/>
            <person name="McAllister B."/>
            <person name="McBride C.S."/>
            <person name="McKernan B."/>
            <person name="McKernan K."/>
            <person name="Mendez-Lago M."/>
            <person name="Minx P."/>
            <person name="Mollenhauer M.U."/>
            <person name="Montooth K."/>
            <person name="Mount S.M."/>
            <person name="Mu X."/>
            <person name="Myers E."/>
            <person name="Negre B."/>
            <person name="Newfeld S."/>
            <person name="Nielsen R."/>
            <person name="Noor M.A."/>
            <person name="O'Grady P."/>
            <person name="Pachter L."/>
            <person name="Papaceit M."/>
            <person name="Parisi M.J."/>
            <person name="Parisi M."/>
            <person name="Parts L."/>
            <person name="Pedersen J.S."/>
            <person name="Pesole G."/>
            <person name="Phillippy A.M."/>
            <person name="Ponting C.P."/>
            <person name="Pop M."/>
            <person name="Porcelli D."/>
            <person name="Powell J.R."/>
            <person name="Prohaska S."/>
            <person name="Pruitt K."/>
            <person name="Puig M."/>
            <person name="Quesneville H."/>
            <person name="Ram K.R."/>
            <person name="Rand D."/>
            <person name="Rasmussen M.D."/>
            <person name="Reed L.K."/>
            <person name="Reenan R."/>
            <person name="Reily A."/>
            <person name="Remington K.A."/>
            <person name="Rieger T.T."/>
            <person name="Ritchie M.G."/>
            <person name="Robin C."/>
            <person name="Rogers Y.H."/>
            <person name="Rohde C."/>
            <person name="Rozas J."/>
            <person name="Rubenfield M.J."/>
            <person name="Ruiz A."/>
            <person name="Russo S."/>
            <person name="Salzberg S.L."/>
            <person name="Sanchez-Gracia A."/>
            <person name="Saranga D.J."/>
            <person name="Sato H."/>
            <person name="Schaeffer S.W."/>
            <person name="Schatz M.C."/>
            <person name="Schlenke T."/>
            <person name="Schwartz R."/>
            <person name="Segarra C."/>
            <person name="Singh R.S."/>
            <person name="Sirot L."/>
            <person name="Sirota M."/>
            <person name="Sisneros N.B."/>
            <person name="Smith C.D."/>
            <person name="Smith T.F."/>
            <person name="Spieth J."/>
            <person name="Stage D.E."/>
            <person name="Stark A."/>
            <person name="Stephan W."/>
            <person name="Strausberg R.L."/>
            <person name="Strempel S."/>
            <person name="Sturgill D."/>
            <person name="Sutton G."/>
            <person name="Sutton G.G."/>
            <person name="Tao W."/>
            <person name="Teichmann S."/>
            <person name="Tobari Y.N."/>
            <person name="Tomimura Y."/>
            <person name="Tsolas J.M."/>
            <person name="Valente V.L."/>
            <person name="Venter E."/>
            <person name="Venter J.C."/>
            <person name="Vicario S."/>
            <person name="Vieira F.G."/>
            <person name="Vilella A.J."/>
            <person name="Villasante A."/>
            <person name="Walenz B."/>
            <person name="Wang J."/>
            <person name="Wasserman M."/>
            <person name="Watts T."/>
            <person name="Wilson D."/>
            <person name="Wilson R.K."/>
            <person name="Wing R.A."/>
            <person name="Wolfner M.F."/>
            <person name="Wong A."/>
            <person name="Wong G.K."/>
            <person name="Wu C.I."/>
            <person name="Wu G."/>
            <person name="Yamamoto D."/>
            <person name="Yang H.P."/>
            <person name="Yang S.P."/>
            <person name="Yorke J.A."/>
            <person name="Yoshida K."/>
            <person name="Zdobnov E."/>
            <person name="Zhang P."/>
            <person name="Zhang Y."/>
            <person name="Zimin A.V."/>
            <person name="Baldwin J."/>
            <person name="Abdouelleil A."/>
            <person name="Abdulkadir J."/>
            <person name="Abebe A."/>
            <person name="Abera B."/>
            <person name="Abreu J."/>
            <person name="Acer S.C."/>
            <person name="Aftuck L."/>
            <person name="Alexander A."/>
            <person name="An P."/>
            <person name="Anderson E."/>
            <person name="Anderson S."/>
            <person name="Arachi H."/>
            <person name="Azer M."/>
            <person name="Bachantsang P."/>
            <person name="Barry A."/>
            <person name="Bayul T."/>
            <person name="Berlin A."/>
            <person name="Bessette D."/>
            <person name="Bloom T."/>
            <person name="Blye J."/>
            <person name="Boguslavskiy L."/>
            <person name="Bonnet C."/>
            <person name="Boukhgalter B."/>
            <person name="Bourzgui I."/>
            <person name="Brown A."/>
            <person name="Cahill P."/>
            <person name="Channer S."/>
            <person name="Cheshatsang Y."/>
            <person name="Chuda L."/>
            <person name="Citroen M."/>
            <person name="Collymore A."/>
            <person name="Cooke P."/>
            <person name="Costello M."/>
            <person name="D'Aco K."/>
            <person name="Daza R."/>
            <person name="De Haan G."/>
            <person name="DeGray S."/>
            <person name="DeMaso C."/>
            <person name="Dhargay N."/>
            <person name="Dooley K."/>
            <person name="Dooley E."/>
            <person name="Doricent M."/>
            <person name="Dorje P."/>
            <person name="Dorjee K."/>
            <person name="Dupes A."/>
            <person name="Elong R."/>
            <person name="Falk J."/>
            <person name="Farina A."/>
            <person name="Faro S."/>
            <person name="Ferguson D."/>
            <person name="Fisher S."/>
            <person name="Foley C.D."/>
            <person name="Franke A."/>
            <person name="Friedrich D."/>
            <person name="Gadbois L."/>
            <person name="Gearin G."/>
            <person name="Gearin C.R."/>
            <person name="Giannoukos G."/>
            <person name="Goode T."/>
            <person name="Graham J."/>
            <person name="Grandbois E."/>
            <person name="Grewal S."/>
            <person name="Gyaltsen K."/>
            <person name="Hafez N."/>
            <person name="Hagos B."/>
            <person name="Hall J."/>
            <person name="Henson C."/>
            <person name="Hollinger A."/>
            <person name="Honan T."/>
            <person name="Huard M.D."/>
            <person name="Hughes L."/>
            <person name="Hurhula B."/>
            <person name="Husby M.E."/>
            <person name="Kamat A."/>
            <person name="Kanga B."/>
            <person name="Kashin S."/>
            <person name="Khazanovich D."/>
            <person name="Kisner P."/>
            <person name="Lance K."/>
            <person name="Lara M."/>
            <person name="Lee W."/>
            <person name="Lennon N."/>
            <person name="Letendre F."/>
            <person name="LeVine R."/>
            <person name="Lipovsky A."/>
            <person name="Liu X."/>
            <person name="Liu J."/>
            <person name="Liu S."/>
            <person name="Lokyitsang T."/>
            <person name="Lokyitsang Y."/>
            <person name="Lubonja R."/>
            <person name="Lui A."/>
            <person name="MacDonald P."/>
            <person name="Magnisalis V."/>
            <person name="Maru K."/>
            <person name="Matthews C."/>
            <person name="McCusker W."/>
            <person name="McDonough S."/>
            <person name="Mehta T."/>
            <person name="Meldrim J."/>
            <person name="Meneus L."/>
            <person name="Mihai O."/>
            <person name="Mihalev A."/>
            <person name="Mihova T."/>
            <person name="Mittelman R."/>
            <person name="Mlenga V."/>
            <person name="Montmayeur A."/>
            <person name="Mulrain L."/>
            <person name="Navidi A."/>
            <person name="Naylor J."/>
            <person name="Negash T."/>
            <person name="Nguyen T."/>
            <person name="Nguyen N."/>
            <person name="Nicol R."/>
            <person name="Norbu C."/>
            <person name="Norbu N."/>
            <person name="Novod N."/>
            <person name="O'Neill B."/>
            <person name="Osman S."/>
            <person name="Markiewicz E."/>
            <person name="Oyono O.L."/>
            <person name="Patti C."/>
            <person name="Phunkhang P."/>
            <person name="Pierre F."/>
            <person name="Priest M."/>
            <person name="Raghuraman S."/>
            <person name="Rege F."/>
            <person name="Reyes R."/>
            <person name="Rise C."/>
            <person name="Rogov P."/>
            <person name="Ross K."/>
            <person name="Ryan E."/>
            <person name="Settipalli S."/>
            <person name="Shea T."/>
            <person name="Sherpa N."/>
            <person name="Shi L."/>
            <person name="Shih D."/>
            <person name="Sparrow T."/>
            <person name="Spaulding J."/>
            <person name="Stalker J."/>
            <person name="Stange-Thomann N."/>
            <person name="Stavropoulos S."/>
            <person name="Stone C."/>
            <person name="Strader C."/>
            <person name="Tesfaye S."/>
            <person name="Thomson T."/>
            <person name="Thoulutsang Y."/>
            <person name="Thoulutsang D."/>
            <person name="Topham K."/>
            <person name="Topping I."/>
            <person name="Tsamla T."/>
            <person name="Vassiliev H."/>
            <person name="Vo A."/>
            <person name="Wangchuk T."/>
            <person name="Wangdi T."/>
            <person name="Weiand M."/>
            <person name="Wilkinson J."/>
            <person name="Wilson A."/>
            <person name="Yadav S."/>
            <person name="Young G."/>
            <person name="Yu Q."/>
            <person name="Zembek L."/>
            <person name="Zhong D."/>
            <person name="Zimmer A."/>
            <person name="Zwirko Z."/>
            <person name="Jaffe D.B."/>
            <person name="Alvarez P."/>
            <person name="Brockman W."/>
            <person name="Butler J."/>
            <person name="Chin C."/>
            <person name="Gnerre S."/>
            <person name="Grabherr M."/>
            <person name="Kleber M."/>
            <person name="Mauceli E."/>
            <person name="MacCallum I."/>
        </authorList>
    </citation>
    <scope>NUCLEOTIDE SEQUENCE [LARGE SCALE GENOMIC DNA]</scope>
    <source>
        <strain evidence="2">Tucson 15287-2541.00</strain>
    </source>
</reference>
<dbReference type="InParanoid" id="B4JNT8"/>
<protein>
    <submittedName>
        <fullName evidence="1">GH24083</fullName>
    </submittedName>
</protein>
<name>B4JNT8_DROGR</name>